<reference evidence="1" key="1">
    <citation type="journal article" date="2021" name="Genome Biol. Evol.">
        <title>A High-Quality Reference Genome for a Parasitic Bivalve with Doubly Uniparental Inheritance (Bivalvia: Unionida).</title>
        <authorList>
            <person name="Smith C.H."/>
        </authorList>
    </citation>
    <scope>NUCLEOTIDE SEQUENCE</scope>
    <source>
        <strain evidence="1">CHS0354</strain>
    </source>
</reference>
<evidence type="ECO:0000313" key="1">
    <source>
        <dbReference type="EMBL" id="KAK3587633.1"/>
    </source>
</evidence>
<evidence type="ECO:0000313" key="2">
    <source>
        <dbReference type="Proteomes" id="UP001195483"/>
    </source>
</evidence>
<dbReference type="AlphaFoldDB" id="A0AAE0S9R5"/>
<name>A0AAE0S9R5_9BIVA</name>
<keyword evidence="2" id="KW-1185">Reference proteome</keyword>
<sequence>MMQTLVMALWTRTTRKIDHHTQPQLGMELAWNAAWPVFDGISTTGLLGPGSYLSIDPKGTNKKIQPGILAINLATTIRTVPIFLKHCQKKPQAQNQNSSIHI</sequence>
<reference evidence="1" key="2">
    <citation type="journal article" date="2021" name="Genome Biol. Evol.">
        <title>Developing a high-quality reference genome for a parasitic bivalve with doubly uniparental inheritance (Bivalvia: Unionida).</title>
        <authorList>
            <person name="Smith C.H."/>
        </authorList>
    </citation>
    <scope>NUCLEOTIDE SEQUENCE</scope>
    <source>
        <strain evidence="1">CHS0354</strain>
        <tissue evidence="1">Mantle</tissue>
    </source>
</reference>
<dbReference type="EMBL" id="JAEAOA010001935">
    <property type="protein sequence ID" value="KAK3587633.1"/>
    <property type="molecule type" value="Genomic_DNA"/>
</dbReference>
<dbReference type="Proteomes" id="UP001195483">
    <property type="component" value="Unassembled WGS sequence"/>
</dbReference>
<proteinExistence type="predicted"/>
<reference evidence="1" key="3">
    <citation type="submission" date="2023-05" db="EMBL/GenBank/DDBJ databases">
        <authorList>
            <person name="Smith C.H."/>
        </authorList>
    </citation>
    <scope>NUCLEOTIDE SEQUENCE</scope>
    <source>
        <strain evidence="1">CHS0354</strain>
        <tissue evidence="1">Mantle</tissue>
    </source>
</reference>
<gene>
    <name evidence="1" type="ORF">CHS0354_032841</name>
</gene>
<comment type="caution">
    <text evidence="1">The sequence shown here is derived from an EMBL/GenBank/DDBJ whole genome shotgun (WGS) entry which is preliminary data.</text>
</comment>
<protein>
    <submittedName>
        <fullName evidence="1">Uncharacterized protein</fullName>
    </submittedName>
</protein>
<organism evidence="1 2">
    <name type="scientific">Potamilus streckersoni</name>
    <dbReference type="NCBI Taxonomy" id="2493646"/>
    <lineage>
        <taxon>Eukaryota</taxon>
        <taxon>Metazoa</taxon>
        <taxon>Spiralia</taxon>
        <taxon>Lophotrochozoa</taxon>
        <taxon>Mollusca</taxon>
        <taxon>Bivalvia</taxon>
        <taxon>Autobranchia</taxon>
        <taxon>Heteroconchia</taxon>
        <taxon>Palaeoheterodonta</taxon>
        <taxon>Unionida</taxon>
        <taxon>Unionoidea</taxon>
        <taxon>Unionidae</taxon>
        <taxon>Ambleminae</taxon>
        <taxon>Lampsilini</taxon>
        <taxon>Potamilus</taxon>
    </lineage>
</organism>
<accession>A0AAE0S9R5</accession>